<evidence type="ECO:0000256" key="5">
    <source>
        <dbReference type="ARBA" id="ARBA00022729"/>
    </source>
</evidence>
<feature type="signal peptide" evidence="8">
    <location>
        <begin position="1"/>
        <end position="20"/>
    </location>
</feature>
<dbReference type="PANTHER" id="PTHR11319:SF35">
    <property type="entry name" value="OUTER MEMBRANE PROTEIN PMPC-RELATED"/>
    <property type="match status" value="1"/>
</dbReference>
<dbReference type="PANTHER" id="PTHR11319">
    <property type="entry name" value="G PROTEIN-COUPLED RECEPTOR-RELATED"/>
    <property type="match status" value="1"/>
</dbReference>
<dbReference type="Gene3D" id="2.160.20.10">
    <property type="entry name" value="Single-stranded right-handed beta-helix, Pectin lyase-like"/>
    <property type="match status" value="1"/>
</dbReference>
<comment type="subcellular location">
    <subcellularLocation>
        <location evidence="1">Cell envelope</location>
    </subcellularLocation>
    <subcellularLocation>
        <location evidence="2">Cell outer membrane</location>
    </subcellularLocation>
    <subcellularLocation>
        <location evidence="3">Secreted</location>
    </subcellularLocation>
</comment>
<evidence type="ECO:0000256" key="2">
    <source>
        <dbReference type="ARBA" id="ARBA00004442"/>
    </source>
</evidence>
<dbReference type="SUPFAM" id="SSF51126">
    <property type="entry name" value="Pectin lyase-like"/>
    <property type="match status" value="1"/>
</dbReference>
<evidence type="ECO:0000256" key="4">
    <source>
        <dbReference type="ARBA" id="ARBA00022525"/>
    </source>
</evidence>
<feature type="chain" id="PRO_5045455425" description="Right handed beta helix domain-containing protein" evidence="8">
    <location>
        <begin position="21"/>
        <end position="435"/>
    </location>
</feature>
<evidence type="ECO:0008006" key="11">
    <source>
        <dbReference type="Google" id="ProtNLM"/>
    </source>
</evidence>
<evidence type="ECO:0000256" key="1">
    <source>
        <dbReference type="ARBA" id="ARBA00004196"/>
    </source>
</evidence>
<evidence type="ECO:0000256" key="3">
    <source>
        <dbReference type="ARBA" id="ARBA00004613"/>
    </source>
</evidence>
<organism evidence="9 10">
    <name type="scientific">Eiseniibacteriota bacterium</name>
    <dbReference type="NCBI Taxonomy" id="2212470"/>
    <lineage>
        <taxon>Bacteria</taxon>
        <taxon>Candidatus Eiseniibacteriota</taxon>
    </lineage>
</organism>
<proteinExistence type="predicted"/>
<protein>
    <recommendedName>
        <fullName evidence="11">Right handed beta helix domain-containing protein</fullName>
    </recommendedName>
</protein>
<keyword evidence="7" id="KW-0998">Cell outer membrane</keyword>
<dbReference type="Pfam" id="PF02415">
    <property type="entry name" value="Chlam_PMP"/>
    <property type="match status" value="2"/>
</dbReference>
<dbReference type="InterPro" id="IPR012334">
    <property type="entry name" value="Pectin_lyas_fold"/>
</dbReference>
<name>A0ABV6YJH3_UNCEI</name>
<keyword evidence="10" id="KW-1185">Reference proteome</keyword>
<evidence type="ECO:0000313" key="10">
    <source>
        <dbReference type="Proteomes" id="UP001593833"/>
    </source>
</evidence>
<sequence>MRTLITVFLVILIFGGSASADTYIVDPEGTGDFATIQDAIDATTDGDVIELTNGTFTGHGNRDIDYLGKAITVRSQSGNAAACIIDCEGSEISPHRGFYFHNTEGSGSVLEEVTVTNGYSLFGGAVYCFEASPQFLGVVFSSNGADLDGGGIFCVSSTLFLSECSFSGNWAGAEGGAVSGDDSSPAASGCSFVSNSAGTRGGAIKYEGVTDPTITDCVFTENWATVHAGAVYITGHTERNAVPTLTDLVFSGNFCGGTGGALVVIFGASVLEGCTFYSNHAADNAGAIWCGGSDAVSVVSNCTLAGNSGGTAGSIYANAHCTMSLENCIIAFGTQGVSVYCADESDVTLSCCDVYGNSGGDWVGCLAWQQGIAGNIHADPLFCGLESGDLTISCYSPCAPDHHPDCGLIGAWSVGCGATAVTTKTWGGIKSMFRQ</sequence>
<evidence type="ECO:0000256" key="8">
    <source>
        <dbReference type="SAM" id="SignalP"/>
    </source>
</evidence>
<dbReference type="EMBL" id="JBHPKH010000017">
    <property type="protein sequence ID" value="MFC1572458.1"/>
    <property type="molecule type" value="Genomic_DNA"/>
</dbReference>
<dbReference type="InterPro" id="IPR011050">
    <property type="entry name" value="Pectin_lyase_fold/virulence"/>
</dbReference>
<keyword evidence="6" id="KW-0472">Membrane</keyword>
<reference evidence="9 10" key="1">
    <citation type="submission" date="2024-09" db="EMBL/GenBank/DDBJ databases">
        <authorList>
            <person name="D'Angelo T."/>
        </authorList>
    </citation>
    <scope>NUCLEOTIDE SEQUENCE [LARGE SCALE GENOMIC DNA]</scope>
    <source>
        <strain evidence="9">SAG AM-320-E07</strain>
    </source>
</reference>
<dbReference type="InterPro" id="IPR003368">
    <property type="entry name" value="POMP_repeat"/>
</dbReference>
<accession>A0ABV6YJH3</accession>
<comment type="caution">
    <text evidence="9">The sequence shown here is derived from an EMBL/GenBank/DDBJ whole genome shotgun (WGS) entry which is preliminary data.</text>
</comment>
<keyword evidence="4" id="KW-0964">Secreted</keyword>
<keyword evidence="5 8" id="KW-0732">Signal</keyword>
<evidence type="ECO:0000256" key="6">
    <source>
        <dbReference type="ARBA" id="ARBA00023136"/>
    </source>
</evidence>
<evidence type="ECO:0000256" key="7">
    <source>
        <dbReference type="ARBA" id="ARBA00023237"/>
    </source>
</evidence>
<dbReference type="Proteomes" id="UP001593833">
    <property type="component" value="Unassembled WGS sequence"/>
</dbReference>
<evidence type="ECO:0000313" key="9">
    <source>
        <dbReference type="EMBL" id="MFC1572458.1"/>
    </source>
</evidence>
<gene>
    <name evidence="9" type="ORF">ACFL6M_02555</name>
</gene>